<keyword evidence="3" id="KW-0732">Signal</keyword>
<comment type="caution">
    <text evidence="6">The sequence shown here is derived from an EMBL/GenBank/DDBJ whole genome shotgun (WGS) entry which is preliminary data.</text>
</comment>
<dbReference type="GO" id="GO:0006508">
    <property type="term" value="P:proteolysis"/>
    <property type="evidence" value="ECO:0007669"/>
    <property type="project" value="UniProtKB-KW"/>
</dbReference>
<dbReference type="GO" id="GO:0008239">
    <property type="term" value="F:dipeptidyl-peptidase activity"/>
    <property type="evidence" value="ECO:0007669"/>
    <property type="project" value="TreeGrafter"/>
</dbReference>
<gene>
    <name evidence="6" type="ORF">OBRU01_10769</name>
</gene>
<keyword evidence="4" id="KW-0378">Hydrolase</keyword>
<protein>
    <submittedName>
        <fullName evidence="6">Putative serine protease K12H4.7</fullName>
    </submittedName>
</protein>
<evidence type="ECO:0000313" key="7">
    <source>
        <dbReference type="Proteomes" id="UP000037510"/>
    </source>
</evidence>
<evidence type="ECO:0000256" key="1">
    <source>
        <dbReference type="ARBA" id="ARBA00011079"/>
    </source>
</evidence>
<organism evidence="6 7">
    <name type="scientific">Operophtera brumata</name>
    <name type="common">Winter moth</name>
    <name type="synonym">Phalaena brumata</name>
    <dbReference type="NCBI Taxonomy" id="104452"/>
    <lineage>
        <taxon>Eukaryota</taxon>
        <taxon>Metazoa</taxon>
        <taxon>Ecdysozoa</taxon>
        <taxon>Arthropoda</taxon>
        <taxon>Hexapoda</taxon>
        <taxon>Insecta</taxon>
        <taxon>Pterygota</taxon>
        <taxon>Neoptera</taxon>
        <taxon>Endopterygota</taxon>
        <taxon>Lepidoptera</taxon>
        <taxon>Glossata</taxon>
        <taxon>Ditrysia</taxon>
        <taxon>Geometroidea</taxon>
        <taxon>Geometridae</taxon>
        <taxon>Larentiinae</taxon>
        <taxon>Operophtera</taxon>
    </lineage>
</organism>
<keyword evidence="5" id="KW-0325">Glycoprotein</keyword>
<keyword evidence="7" id="KW-1185">Reference proteome</keyword>
<dbReference type="Pfam" id="PF05577">
    <property type="entry name" value="Peptidase_S28"/>
    <property type="match status" value="1"/>
</dbReference>
<accession>A0A0L7LD48</accession>
<proteinExistence type="inferred from homology"/>
<keyword evidence="2 6" id="KW-0645">Protease</keyword>
<dbReference type="Proteomes" id="UP000037510">
    <property type="component" value="Unassembled WGS sequence"/>
</dbReference>
<dbReference type="EMBL" id="JTDY01001619">
    <property type="protein sequence ID" value="KOB73334.1"/>
    <property type="molecule type" value="Genomic_DNA"/>
</dbReference>
<dbReference type="InterPro" id="IPR029058">
    <property type="entry name" value="AB_hydrolase_fold"/>
</dbReference>
<dbReference type="SUPFAM" id="SSF53474">
    <property type="entry name" value="alpha/beta-Hydrolases"/>
    <property type="match status" value="1"/>
</dbReference>
<dbReference type="InterPro" id="IPR042269">
    <property type="entry name" value="Ser_carbopepase_S28_SKS"/>
</dbReference>
<evidence type="ECO:0000256" key="3">
    <source>
        <dbReference type="ARBA" id="ARBA00022729"/>
    </source>
</evidence>
<name>A0A0L7LD48_OPEBR</name>
<dbReference type="Gene3D" id="1.20.120.980">
    <property type="entry name" value="Serine carboxypeptidase S28, SKS domain"/>
    <property type="match status" value="1"/>
</dbReference>
<dbReference type="OrthoDB" id="1735038at2759"/>
<dbReference type="InterPro" id="IPR008758">
    <property type="entry name" value="Peptidase_S28"/>
</dbReference>
<evidence type="ECO:0000256" key="2">
    <source>
        <dbReference type="ARBA" id="ARBA00022670"/>
    </source>
</evidence>
<dbReference type="PANTHER" id="PTHR11010:SF5">
    <property type="entry name" value="RE36938P-RELATED"/>
    <property type="match status" value="1"/>
</dbReference>
<evidence type="ECO:0000256" key="5">
    <source>
        <dbReference type="ARBA" id="ARBA00023180"/>
    </source>
</evidence>
<dbReference type="GO" id="GO:0070008">
    <property type="term" value="F:serine-type exopeptidase activity"/>
    <property type="evidence" value="ECO:0007669"/>
    <property type="project" value="InterPro"/>
</dbReference>
<evidence type="ECO:0000313" key="6">
    <source>
        <dbReference type="EMBL" id="KOB73334.1"/>
    </source>
</evidence>
<dbReference type="AlphaFoldDB" id="A0A0L7LD48"/>
<sequence length="480" mass="55811">MYFAELVVFLSTYYIRARGFSLFGHGDGLNFLFKEINETAALFDSSEVQTKWMRQPLDNFDKSETRTWKMRYFQRLDMWKPKGPIYLFMNGEGRAGKGFLQTGMMYELAKETKGAMFLSEHRYYGDSKPFDNYTTENLKFLSSSQALADNARLIKRIKLSPLFYSSKVVVVGGSYAGNLAAWMKLLYPDLVDVAIASSGPVLAKADFFEYLETVSDDFEQYGTPGCFDKISKIFKRYEDMFKTDDGIKLLKEEEQICDETDMNKLQNQQLFFLYKASEFMGVAQYGDLNSIKMHCEEINNNSQVLSSKDDETNMWNERRQCFDYDFDSMIESIKSIDWYISWIYQTCTEFGYYQTSNSNNRLFTDNIPVELFYNMCTDTFGPEFDKKRIDEGVLKSNEMYGGLNPNVTKVVFVNGELDPWHRLSILEDVSYDAPAKTIPFSSHCRDLFSDRSGDPEELKEARRYIKYLVKKWIGAGEYNM</sequence>
<dbReference type="PANTHER" id="PTHR11010">
    <property type="entry name" value="PROTEASE S28 PRO-X CARBOXYPEPTIDASE-RELATED"/>
    <property type="match status" value="1"/>
</dbReference>
<dbReference type="Gene3D" id="3.40.50.1820">
    <property type="entry name" value="alpha/beta hydrolase"/>
    <property type="match status" value="1"/>
</dbReference>
<comment type="similarity">
    <text evidence="1">Belongs to the peptidase S28 family.</text>
</comment>
<evidence type="ECO:0000256" key="4">
    <source>
        <dbReference type="ARBA" id="ARBA00022801"/>
    </source>
</evidence>
<reference evidence="6 7" key="1">
    <citation type="journal article" date="2015" name="Genome Biol. Evol.">
        <title>The genome of winter moth (Operophtera brumata) provides a genomic perspective on sexual dimorphism and phenology.</title>
        <authorList>
            <person name="Derks M.F."/>
            <person name="Smit S."/>
            <person name="Salis L."/>
            <person name="Schijlen E."/>
            <person name="Bossers A."/>
            <person name="Mateman C."/>
            <person name="Pijl A.S."/>
            <person name="de Ridder D."/>
            <person name="Groenen M.A."/>
            <person name="Visser M.E."/>
            <person name="Megens H.J."/>
        </authorList>
    </citation>
    <scope>NUCLEOTIDE SEQUENCE [LARGE SCALE GENOMIC DNA]</scope>
    <source>
        <strain evidence="6">WM2013NL</strain>
        <tissue evidence="6">Head and thorax</tissue>
    </source>
</reference>